<dbReference type="InterPro" id="IPR043128">
    <property type="entry name" value="Rev_trsase/Diguanyl_cyclase"/>
</dbReference>
<dbReference type="SUPFAM" id="SSF55785">
    <property type="entry name" value="PYP-like sensor domain (PAS domain)"/>
    <property type="match status" value="1"/>
</dbReference>
<dbReference type="SMART" id="SM00091">
    <property type="entry name" value="PAS"/>
    <property type="match status" value="1"/>
</dbReference>
<gene>
    <name evidence="4" type="ORF">RT723_14925</name>
</gene>
<evidence type="ECO:0000256" key="1">
    <source>
        <dbReference type="ARBA" id="ARBA00012528"/>
    </source>
</evidence>
<dbReference type="EC" id="2.7.7.65" evidence="1"/>
<reference evidence="4 5" key="1">
    <citation type="submission" date="2023-10" db="EMBL/GenBank/DDBJ databases">
        <title>Psychrosphaera aquimaarina strain SW33 isolated from seawater.</title>
        <authorList>
            <person name="Bayburt H."/>
            <person name="Kim J.M."/>
            <person name="Choi B.J."/>
            <person name="Jeon C.O."/>
        </authorList>
    </citation>
    <scope>NUCLEOTIDE SEQUENCE [LARGE SCALE GENOMIC DNA]</scope>
    <source>
        <strain evidence="4 5">KCTC 52743</strain>
    </source>
</reference>
<dbReference type="Gene3D" id="3.30.70.270">
    <property type="match status" value="1"/>
</dbReference>
<dbReference type="PANTHER" id="PTHR45138:SF9">
    <property type="entry name" value="DIGUANYLATE CYCLASE DGCM-RELATED"/>
    <property type="match status" value="1"/>
</dbReference>
<dbReference type="SMART" id="SM00267">
    <property type="entry name" value="GGDEF"/>
    <property type="match status" value="1"/>
</dbReference>
<accession>A0ABU3R3K7</accession>
<dbReference type="InterPro" id="IPR000014">
    <property type="entry name" value="PAS"/>
</dbReference>
<keyword evidence="4" id="KW-0548">Nucleotidyltransferase</keyword>
<dbReference type="PROSITE" id="PS50887">
    <property type="entry name" value="GGDEF"/>
    <property type="match status" value="1"/>
</dbReference>
<dbReference type="InterPro" id="IPR029787">
    <property type="entry name" value="Nucleotide_cyclase"/>
</dbReference>
<dbReference type="GO" id="GO:0052621">
    <property type="term" value="F:diguanylate cyclase activity"/>
    <property type="evidence" value="ECO:0007669"/>
    <property type="project" value="UniProtKB-EC"/>
</dbReference>
<sequence length="329" mass="38159">MTEKATVEVSEIHWLMDMFQSVDVGLVVLDREYKIQVWNGFMENHSGLSPYEVRDKSLFEAFPNLDKEWLLQKTDPVFVLKNRAFTIWEQHAHIFKFKNYRPITSVAPFMYQNATFIPLTNTTGDVTHLCIIIYDVTDVAISKIELQEVNKELQRLSRTDRLTNLNNRGYWEECLQREFLRQRRGHSVSSLLIFDIDHFKKVNDTYGHAGGDEAILHLAKILKKSLRETDIGGRYGGEEYAVILTGTQAKDAYVFAERLRIMVEKSIVSYNEFEFQFTISLGIAEYTDELNSHQNWIEVADSALYKAKVGGRNRVEIYAHPDKSEAKED</sequence>
<keyword evidence="4" id="KW-0808">Transferase</keyword>
<evidence type="ECO:0000259" key="3">
    <source>
        <dbReference type="PROSITE" id="PS50887"/>
    </source>
</evidence>
<dbReference type="Gene3D" id="3.30.450.20">
    <property type="entry name" value="PAS domain"/>
    <property type="match status" value="1"/>
</dbReference>
<comment type="caution">
    <text evidence="4">The sequence shown here is derived from an EMBL/GenBank/DDBJ whole genome shotgun (WGS) entry which is preliminary data.</text>
</comment>
<dbReference type="InterPro" id="IPR050469">
    <property type="entry name" value="Diguanylate_Cyclase"/>
</dbReference>
<evidence type="ECO:0000256" key="2">
    <source>
        <dbReference type="ARBA" id="ARBA00034247"/>
    </source>
</evidence>
<dbReference type="RefSeq" id="WP_315947883.1">
    <property type="nucleotide sequence ID" value="NZ_JAWCUA010000010.1"/>
</dbReference>
<dbReference type="Proteomes" id="UP001257914">
    <property type="component" value="Unassembled WGS sequence"/>
</dbReference>
<dbReference type="NCBIfam" id="TIGR00229">
    <property type="entry name" value="sensory_box"/>
    <property type="match status" value="1"/>
</dbReference>
<protein>
    <recommendedName>
        <fullName evidence="1">diguanylate cyclase</fullName>
        <ecNumber evidence="1">2.7.7.65</ecNumber>
    </recommendedName>
</protein>
<evidence type="ECO:0000313" key="4">
    <source>
        <dbReference type="EMBL" id="MDU0114259.1"/>
    </source>
</evidence>
<dbReference type="Pfam" id="PF00990">
    <property type="entry name" value="GGDEF"/>
    <property type="match status" value="1"/>
</dbReference>
<dbReference type="CDD" id="cd01949">
    <property type="entry name" value="GGDEF"/>
    <property type="match status" value="1"/>
</dbReference>
<dbReference type="NCBIfam" id="TIGR00254">
    <property type="entry name" value="GGDEF"/>
    <property type="match status" value="1"/>
</dbReference>
<dbReference type="EMBL" id="JAWCUA010000010">
    <property type="protein sequence ID" value="MDU0114259.1"/>
    <property type="molecule type" value="Genomic_DNA"/>
</dbReference>
<keyword evidence="5" id="KW-1185">Reference proteome</keyword>
<dbReference type="PANTHER" id="PTHR45138">
    <property type="entry name" value="REGULATORY COMPONENTS OF SENSORY TRANSDUCTION SYSTEM"/>
    <property type="match status" value="1"/>
</dbReference>
<evidence type="ECO:0000313" key="5">
    <source>
        <dbReference type="Proteomes" id="UP001257914"/>
    </source>
</evidence>
<proteinExistence type="predicted"/>
<dbReference type="SUPFAM" id="SSF55073">
    <property type="entry name" value="Nucleotide cyclase"/>
    <property type="match status" value="1"/>
</dbReference>
<comment type="catalytic activity">
    <reaction evidence="2">
        <text>2 GTP = 3',3'-c-di-GMP + 2 diphosphate</text>
        <dbReference type="Rhea" id="RHEA:24898"/>
        <dbReference type="ChEBI" id="CHEBI:33019"/>
        <dbReference type="ChEBI" id="CHEBI:37565"/>
        <dbReference type="ChEBI" id="CHEBI:58805"/>
        <dbReference type="EC" id="2.7.7.65"/>
    </reaction>
</comment>
<name>A0ABU3R3K7_9GAMM</name>
<dbReference type="InterPro" id="IPR000160">
    <property type="entry name" value="GGDEF_dom"/>
</dbReference>
<organism evidence="4 5">
    <name type="scientific">Psychrosphaera aquimarina</name>
    <dbReference type="NCBI Taxonomy" id="2044854"/>
    <lineage>
        <taxon>Bacteria</taxon>
        <taxon>Pseudomonadati</taxon>
        <taxon>Pseudomonadota</taxon>
        <taxon>Gammaproteobacteria</taxon>
        <taxon>Alteromonadales</taxon>
        <taxon>Pseudoalteromonadaceae</taxon>
        <taxon>Psychrosphaera</taxon>
    </lineage>
</organism>
<dbReference type="InterPro" id="IPR035965">
    <property type="entry name" value="PAS-like_dom_sf"/>
</dbReference>
<feature type="domain" description="GGDEF" evidence="3">
    <location>
        <begin position="187"/>
        <end position="320"/>
    </location>
</feature>